<feature type="compositionally biased region" description="Basic and acidic residues" evidence="4">
    <location>
        <begin position="260"/>
        <end position="287"/>
    </location>
</feature>
<evidence type="ECO:0000256" key="4">
    <source>
        <dbReference type="SAM" id="MobiDB-lite"/>
    </source>
</evidence>
<name>A0A9K3CZ17_9EUKA</name>
<dbReference type="GO" id="GO:0048471">
    <property type="term" value="C:perinuclear region of cytoplasm"/>
    <property type="evidence" value="ECO:0007669"/>
    <property type="project" value="TreeGrafter"/>
</dbReference>
<dbReference type="GO" id="GO:0005634">
    <property type="term" value="C:nucleus"/>
    <property type="evidence" value="ECO:0007669"/>
    <property type="project" value="TreeGrafter"/>
</dbReference>
<sequence>EAQETIRPPPAHSAYNTLSPQGQPNKMPDGVSKRPRRECVGKERGLDGVFRPVPKRRQRRGDRADTTSVDGGVTTDLLSGDVKKEGFPYLKERADIPREADVKGEGEGEGRERGGEGETLTESETVVKQEGFPPLKEVVDLPLCVPVKHDVSEGGTLESGEGYGLSLSEKAEAHRQSVNALTPWIYSQKDTRLEECGRVMGEMVQDLFLAGKMERDTIAQLQRGAVSLATLNRVYSEQSARLQERERECIALRERVASLESEREREREREGEPKGALEGNEVLKGDEEGGMATLEVREVTNLHVDTRASSDVEWTDADFERFYEDKEGTQAPMVKAIKQLRSCGGTELNLYMTSMGADGAKALAVALPSMTALTKLDLNMNGIGDVGAKALAVALPSLTALTHLSLGSNSIGDVGAKALAVALPSLTALTYLGLDNNNIGDIGAKALAVALPSLTALTSVRVKCCSTQIPLFSPLSSPSPQLRLENNSIGRDGGKAVRAAVRRGCSVSTLSYAARRRRGPRFI</sequence>
<proteinExistence type="predicted"/>
<feature type="region of interest" description="Disordered" evidence="4">
    <location>
        <begin position="1"/>
        <end position="78"/>
    </location>
</feature>
<dbReference type="PANTHER" id="PTHR24113">
    <property type="entry name" value="RAN GTPASE-ACTIVATING PROTEIN 1"/>
    <property type="match status" value="1"/>
</dbReference>
<dbReference type="InterPro" id="IPR001611">
    <property type="entry name" value="Leu-rich_rpt"/>
</dbReference>
<dbReference type="Gene3D" id="3.80.10.10">
    <property type="entry name" value="Ribonuclease Inhibitor"/>
    <property type="match status" value="1"/>
</dbReference>
<accession>A0A9K3CZ17</accession>
<feature type="compositionally biased region" description="Low complexity" evidence="4">
    <location>
        <begin position="66"/>
        <end position="76"/>
    </location>
</feature>
<evidence type="ECO:0000256" key="3">
    <source>
        <dbReference type="ARBA" id="ARBA00022737"/>
    </source>
</evidence>
<gene>
    <name evidence="5" type="ORF">KIPB_006775</name>
</gene>
<dbReference type="GO" id="GO:0031267">
    <property type="term" value="F:small GTPase binding"/>
    <property type="evidence" value="ECO:0007669"/>
    <property type="project" value="TreeGrafter"/>
</dbReference>
<evidence type="ECO:0000256" key="2">
    <source>
        <dbReference type="ARBA" id="ARBA00022614"/>
    </source>
</evidence>
<keyword evidence="1" id="KW-0343">GTPase activation</keyword>
<keyword evidence="3" id="KW-0677">Repeat</keyword>
<dbReference type="EMBL" id="BDIP01001791">
    <property type="protein sequence ID" value="GIQ85147.1"/>
    <property type="molecule type" value="Genomic_DNA"/>
</dbReference>
<dbReference type="SMART" id="SM00368">
    <property type="entry name" value="LRR_RI"/>
    <property type="match status" value="5"/>
</dbReference>
<dbReference type="InterPro" id="IPR032675">
    <property type="entry name" value="LRR_dom_sf"/>
</dbReference>
<dbReference type="SMART" id="SM00369">
    <property type="entry name" value="LRR_TYP"/>
    <property type="match status" value="3"/>
</dbReference>
<evidence type="ECO:0000256" key="1">
    <source>
        <dbReference type="ARBA" id="ARBA00022468"/>
    </source>
</evidence>
<dbReference type="InterPro" id="IPR003591">
    <property type="entry name" value="Leu-rich_rpt_typical-subtyp"/>
</dbReference>
<reference evidence="5 6" key="1">
    <citation type="journal article" date="2018" name="PLoS ONE">
        <title>The draft genome of Kipferlia bialata reveals reductive genome evolution in fornicate parasites.</title>
        <authorList>
            <person name="Tanifuji G."/>
            <person name="Takabayashi S."/>
            <person name="Kume K."/>
            <person name="Takagi M."/>
            <person name="Nakayama T."/>
            <person name="Kamikawa R."/>
            <person name="Inagaki Y."/>
            <person name="Hashimoto T."/>
        </authorList>
    </citation>
    <scope>NUCLEOTIDE SEQUENCE [LARGE SCALE GENOMIC DNA]</scope>
    <source>
        <strain evidence="5">NY0173</strain>
    </source>
</reference>
<dbReference type="GO" id="GO:0005096">
    <property type="term" value="F:GTPase activator activity"/>
    <property type="evidence" value="ECO:0007669"/>
    <property type="project" value="UniProtKB-KW"/>
</dbReference>
<feature type="region of interest" description="Disordered" evidence="4">
    <location>
        <begin position="94"/>
        <end position="126"/>
    </location>
</feature>
<dbReference type="PANTHER" id="PTHR24113:SF12">
    <property type="entry name" value="RAN GTPASE-ACTIVATING PROTEIN 1"/>
    <property type="match status" value="1"/>
</dbReference>
<dbReference type="InterPro" id="IPR027038">
    <property type="entry name" value="RanGap"/>
</dbReference>
<dbReference type="AlphaFoldDB" id="A0A9K3CZ17"/>
<dbReference type="SUPFAM" id="SSF52047">
    <property type="entry name" value="RNI-like"/>
    <property type="match status" value="1"/>
</dbReference>
<dbReference type="OrthoDB" id="120976at2759"/>
<dbReference type="Pfam" id="PF13516">
    <property type="entry name" value="LRR_6"/>
    <property type="match status" value="3"/>
</dbReference>
<dbReference type="Proteomes" id="UP000265618">
    <property type="component" value="Unassembled WGS sequence"/>
</dbReference>
<organism evidence="5 6">
    <name type="scientific">Kipferlia bialata</name>
    <dbReference type="NCBI Taxonomy" id="797122"/>
    <lineage>
        <taxon>Eukaryota</taxon>
        <taxon>Metamonada</taxon>
        <taxon>Carpediemonas-like organisms</taxon>
        <taxon>Kipferlia</taxon>
    </lineage>
</organism>
<feature type="compositionally biased region" description="Polar residues" evidence="4">
    <location>
        <begin position="14"/>
        <end position="24"/>
    </location>
</feature>
<dbReference type="GO" id="GO:0006913">
    <property type="term" value="P:nucleocytoplasmic transport"/>
    <property type="evidence" value="ECO:0007669"/>
    <property type="project" value="TreeGrafter"/>
</dbReference>
<protein>
    <submittedName>
        <fullName evidence="5">Uncharacterized protein</fullName>
    </submittedName>
</protein>
<feature type="region of interest" description="Disordered" evidence="4">
    <location>
        <begin position="260"/>
        <end position="290"/>
    </location>
</feature>
<evidence type="ECO:0000313" key="6">
    <source>
        <dbReference type="Proteomes" id="UP000265618"/>
    </source>
</evidence>
<feature type="compositionally biased region" description="Basic and acidic residues" evidence="4">
    <location>
        <begin position="37"/>
        <end position="46"/>
    </location>
</feature>
<feature type="non-terminal residue" evidence="5">
    <location>
        <position position="1"/>
    </location>
</feature>
<comment type="caution">
    <text evidence="5">The sequence shown here is derived from an EMBL/GenBank/DDBJ whole genome shotgun (WGS) entry which is preliminary data.</text>
</comment>
<evidence type="ECO:0000313" key="5">
    <source>
        <dbReference type="EMBL" id="GIQ85147.1"/>
    </source>
</evidence>
<feature type="compositionally biased region" description="Basic and acidic residues" evidence="4">
    <location>
        <begin position="94"/>
        <end position="116"/>
    </location>
</feature>
<keyword evidence="2" id="KW-0433">Leucine-rich repeat</keyword>
<keyword evidence="6" id="KW-1185">Reference proteome</keyword>
<dbReference type="GO" id="GO:0005829">
    <property type="term" value="C:cytosol"/>
    <property type="evidence" value="ECO:0007669"/>
    <property type="project" value="TreeGrafter"/>
</dbReference>